<dbReference type="AlphaFoldDB" id="A0A2U1FCL0"/>
<comment type="pathway">
    <text evidence="2 8">Cofactor biosynthesis; biotin biosynthesis.</text>
</comment>
<dbReference type="EC" id="2.1.1.197" evidence="3 8"/>
<evidence type="ECO:0000313" key="11">
    <source>
        <dbReference type="Proteomes" id="UP000245462"/>
    </source>
</evidence>
<evidence type="ECO:0000256" key="6">
    <source>
        <dbReference type="ARBA" id="ARBA00022691"/>
    </source>
</evidence>
<keyword evidence="11" id="KW-1185">Reference proteome</keyword>
<dbReference type="Pfam" id="PF08241">
    <property type="entry name" value="Methyltransf_11"/>
    <property type="match status" value="1"/>
</dbReference>
<comment type="caution">
    <text evidence="10">The sequence shown here is derived from an EMBL/GenBank/DDBJ whole genome shotgun (WGS) entry which is preliminary data.</text>
</comment>
<dbReference type="InterPro" id="IPR011814">
    <property type="entry name" value="BioC"/>
</dbReference>
<dbReference type="GO" id="GO:0009102">
    <property type="term" value="P:biotin biosynthetic process"/>
    <property type="evidence" value="ECO:0007669"/>
    <property type="project" value="UniProtKB-UniRule"/>
</dbReference>
<evidence type="ECO:0000256" key="8">
    <source>
        <dbReference type="HAMAP-Rule" id="MF_00835"/>
    </source>
</evidence>
<name>A0A2U1FCL0_9PORP</name>
<dbReference type="PANTHER" id="PTHR13090">
    <property type="entry name" value="ARGININE-HYDROXYLASE NDUFAF5, MITOCHONDRIAL"/>
    <property type="match status" value="1"/>
</dbReference>
<dbReference type="EMBL" id="QEKY01000008">
    <property type="protein sequence ID" value="PVZ09869.1"/>
    <property type="molecule type" value="Genomic_DNA"/>
</dbReference>
<comment type="similarity">
    <text evidence="8">Belongs to the methyltransferase superfamily.</text>
</comment>
<evidence type="ECO:0000256" key="5">
    <source>
        <dbReference type="ARBA" id="ARBA00022679"/>
    </source>
</evidence>
<proteinExistence type="inferred from homology"/>
<evidence type="ECO:0000259" key="9">
    <source>
        <dbReference type="Pfam" id="PF08241"/>
    </source>
</evidence>
<evidence type="ECO:0000256" key="3">
    <source>
        <dbReference type="ARBA" id="ARBA00012327"/>
    </source>
</evidence>
<dbReference type="GeneID" id="94550839"/>
<dbReference type="OrthoDB" id="9760689at2"/>
<keyword evidence="7 8" id="KW-0093">Biotin biosynthesis</keyword>
<keyword evidence="6 8" id="KW-0949">S-adenosyl-L-methionine</keyword>
<comment type="function">
    <text evidence="8">Converts the free carboxyl group of a malonyl-thioester to its methyl ester by transfer of a methyl group from S-adenosyl-L-methionine (SAM). It allows to synthesize pimeloyl-ACP via the fatty acid synthetic pathway.</text>
</comment>
<keyword evidence="5 8" id="KW-0808">Transferase</keyword>
<dbReference type="GO" id="GO:0008757">
    <property type="term" value="F:S-adenosylmethionine-dependent methyltransferase activity"/>
    <property type="evidence" value="ECO:0007669"/>
    <property type="project" value="InterPro"/>
</dbReference>
<keyword evidence="4 8" id="KW-0489">Methyltransferase</keyword>
<dbReference type="GO" id="GO:0010340">
    <property type="term" value="F:carboxyl-O-methyltransferase activity"/>
    <property type="evidence" value="ECO:0007669"/>
    <property type="project" value="UniProtKB-UniRule"/>
</dbReference>
<dbReference type="UniPathway" id="UPA00078"/>
<evidence type="ECO:0000256" key="2">
    <source>
        <dbReference type="ARBA" id="ARBA00004746"/>
    </source>
</evidence>
<dbReference type="InterPro" id="IPR013216">
    <property type="entry name" value="Methyltransf_11"/>
</dbReference>
<feature type="domain" description="Methyltransferase type 11" evidence="9">
    <location>
        <begin position="56"/>
        <end position="146"/>
    </location>
</feature>
<dbReference type="Proteomes" id="UP000245462">
    <property type="component" value="Unassembled WGS sequence"/>
</dbReference>
<gene>
    <name evidence="8" type="primary">bioC</name>
    <name evidence="10" type="ORF">C7382_10858</name>
</gene>
<organism evidence="10 11">
    <name type="scientific">Porphyromonas loveana</name>
    <dbReference type="NCBI Taxonomy" id="1884669"/>
    <lineage>
        <taxon>Bacteria</taxon>
        <taxon>Pseudomonadati</taxon>
        <taxon>Bacteroidota</taxon>
        <taxon>Bacteroidia</taxon>
        <taxon>Bacteroidales</taxon>
        <taxon>Porphyromonadaceae</taxon>
        <taxon>Porphyromonas</taxon>
    </lineage>
</organism>
<evidence type="ECO:0000256" key="4">
    <source>
        <dbReference type="ARBA" id="ARBA00022603"/>
    </source>
</evidence>
<dbReference type="CDD" id="cd02440">
    <property type="entry name" value="AdoMet_MTases"/>
    <property type="match status" value="1"/>
</dbReference>
<dbReference type="InterPro" id="IPR050602">
    <property type="entry name" value="Malonyl-ACP_OMT"/>
</dbReference>
<dbReference type="GO" id="GO:0102130">
    <property type="term" value="F:malonyl-CoA methyltransferase activity"/>
    <property type="evidence" value="ECO:0007669"/>
    <property type="project" value="UniProtKB-EC"/>
</dbReference>
<dbReference type="RefSeq" id="WP_116679368.1">
    <property type="nucleotide sequence ID" value="NZ_QEKY01000008.1"/>
</dbReference>
<dbReference type="NCBIfam" id="TIGR02072">
    <property type="entry name" value="BioC"/>
    <property type="match status" value="1"/>
</dbReference>
<sequence length="259" mass="29579">MGVTLDLRDVDKERVIRRFTSALPHYEDNAVAQHHIGERLIAMLTARGRRQYNHVLEYGCGTGSFTRRLAQALEVERWTLNDLCPDCEKYVSVHPASFHAGPAESMSHDDTYDLIASASAFQWFADPRGVIRQAARLLRRNGVFLFNTFSSDNLPEIRTLTDRGLQYPTAAQLEEWLGESFSAVEVEEETIVLDFDSPREVLLHLKRTGVTATPENGDVWTPRRFDSFDKAYRERYSTPSGQVTLTYAPLYFLAERNDE</sequence>
<dbReference type="Gene3D" id="3.40.50.150">
    <property type="entry name" value="Vaccinia Virus protein VP39"/>
    <property type="match status" value="1"/>
</dbReference>
<evidence type="ECO:0000256" key="1">
    <source>
        <dbReference type="ARBA" id="ARBA00000852"/>
    </source>
</evidence>
<dbReference type="InterPro" id="IPR029063">
    <property type="entry name" value="SAM-dependent_MTases_sf"/>
</dbReference>
<comment type="catalytic activity">
    <reaction evidence="1 8">
        <text>malonyl-[ACP] + S-adenosyl-L-methionine = malonyl-[ACP] methyl ester + S-adenosyl-L-homocysteine</text>
        <dbReference type="Rhea" id="RHEA:17105"/>
        <dbReference type="Rhea" id="RHEA-COMP:9623"/>
        <dbReference type="Rhea" id="RHEA-COMP:9954"/>
        <dbReference type="ChEBI" id="CHEBI:57856"/>
        <dbReference type="ChEBI" id="CHEBI:59789"/>
        <dbReference type="ChEBI" id="CHEBI:78449"/>
        <dbReference type="ChEBI" id="CHEBI:78845"/>
        <dbReference type="EC" id="2.1.1.197"/>
    </reaction>
</comment>
<dbReference type="PANTHER" id="PTHR13090:SF1">
    <property type="entry name" value="ARGININE-HYDROXYLASE NDUFAF5, MITOCHONDRIAL"/>
    <property type="match status" value="1"/>
</dbReference>
<dbReference type="GO" id="GO:0032259">
    <property type="term" value="P:methylation"/>
    <property type="evidence" value="ECO:0007669"/>
    <property type="project" value="UniProtKB-KW"/>
</dbReference>
<evidence type="ECO:0000256" key="7">
    <source>
        <dbReference type="ARBA" id="ARBA00022756"/>
    </source>
</evidence>
<protein>
    <recommendedName>
        <fullName evidence="3 8">Malonyl-[acyl-carrier protein] O-methyltransferase</fullName>
        <shortName evidence="8">Malonyl-ACP O-methyltransferase</shortName>
        <ecNumber evidence="3 8">2.1.1.197</ecNumber>
    </recommendedName>
    <alternativeName>
        <fullName evidence="8">Biotin synthesis protein BioC</fullName>
    </alternativeName>
</protein>
<evidence type="ECO:0000313" key="10">
    <source>
        <dbReference type="EMBL" id="PVZ09869.1"/>
    </source>
</evidence>
<dbReference type="HAMAP" id="MF_00835">
    <property type="entry name" value="BioC"/>
    <property type="match status" value="1"/>
</dbReference>
<reference evidence="10 11" key="1">
    <citation type="submission" date="2018-04" db="EMBL/GenBank/DDBJ databases">
        <title>Genomic Encyclopedia of Type Strains, Phase IV (KMG-IV): sequencing the most valuable type-strain genomes for metagenomic binning, comparative biology and taxonomic classification.</title>
        <authorList>
            <person name="Goeker M."/>
        </authorList>
    </citation>
    <scope>NUCLEOTIDE SEQUENCE [LARGE SCALE GENOMIC DNA]</scope>
    <source>
        <strain evidence="10 11">DSM 28520</strain>
    </source>
</reference>
<accession>A0A2U1FCL0</accession>
<dbReference type="SUPFAM" id="SSF53335">
    <property type="entry name" value="S-adenosyl-L-methionine-dependent methyltransferases"/>
    <property type="match status" value="1"/>
</dbReference>